<dbReference type="AlphaFoldDB" id="A0A448MMG5"/>
<sequence>MLSYLTEFDGKPLQTITKADLDLGDLADKDEAEQKSRIKPLKVLLNV</sequence>
<protein>
    <submittedName>
        <fullName evidence="1">Chaperone protein HtpG</fullName>
    </submittedName>
</protein>
<accession>A0A448MMG5</accession>
<proteinExistence type="predicted"/>
<evidence type="ECO:0000313" key="1">
    <source>
        <dbReference type="EMBL" id="VEH66390.1"/>
    </source>
</evidence>
<name>A0A448MMG5_9PAST</name>
<dbReference type="EMBL" id="LR134405">
    <property type="protein sequence ID" value="VEH66390.1"/>
    <property type="molecule type" value="Genomic_DNA"/>
</dbReference>
<reference evidence="1 2" key="1">
    <citation type="submission" date="2018-12" db="EMBL/GenBank/DDBJ databases">
        <authorList>
            <consortium name="Pathogen Informatics"/>
        </authorList>
    </citation>
    <scope>NUCLEOTIDE SEQUENCE [LARGE SCALE GENOMIC DNA]</scope>
    <source>
        <strain evidence="1 2">NCTC8284</strain>
    </source>
</reference>
<dbReference type="Proteomes" id="UP000278733">
    <property type="component" value="Chromosome"/>
</dbReference>
<gene>
    <name evidence="1" type="primary">htpG_3</name>
    <name evidence="1" type="ORF">NCTC8284_01558</name>
</gene>
<evidence type="ECO:0000313" key="2">
    <source>
        <dbReference type="Proteomes" id="UP000278733"/>
    </source>
</evidence>
<dbReference type="KEGG" id="rpne:NCTC8284_01558"/>
<organism evidence="1 2">
    <name type="scientific">Rodentibacter pneumotropicus</name>
    <dbReference type="NCBI Taxonomy" id="758"/>
    <lineage>
        <taxon>Bacteria</taxon>
        <taxon>Pseudomonadati</taxon>
        <taxon>Pseudomonadota</taxon>
        <taxon>Gammaproteobacteria</taxon>
        <taxon>Pasteurellales</taxon>
        <taxon>Pasteurellaceae</taxon>
        <taxon>Rodentibacter</taxon>
    </lineage>
</organism>